<dbReference type="EMBL" id="JWZT01000406">
    <property type="protein sequence ID" value="KII74455.1"/>
    <property type="molecule type" value="Genomic_DNA"/>
</dbReference>
<organism evidence="1 2">
    <name type="scientific">Thelohanellus kitauei</name>
    <name type="common">Myxosporean</name>
    <dbReference type="NCBI Taxonomy" id="669202"/>
    <lineage>
        <taxon>Eukaryota</taxon>
        <taxon>Metazoa</taxon>
        <taxon>Cnidaria</taxon>
        <taxon>Myxozoa</taxon>
        <taxon>Myxosporea</taxon>
        <taxon>Bivalvulida</taxon>
        <taxon>Platysporina</taxon>
        <taxon>Myxobolidae</taxon>
        <taxon>Thelohanellus</taxon>
    </lineage>
</organism>
<protein>
    <submittedName>
        <fullName evidence="1">Uncharacterized protein</fullName>
    </submittedName>
</protein>
<evidence type="ECO:0000313" key="1">
    <source>
        <dbReference type="EMBL" id="KII74455.1"/>
    </source>
</evidence>
<dbReference type="Proteomes" id="UP000031668">
    <property type="component" value="Unassembled WGS sequence"/>
</dbReference>
<gene>
    <name evidence="1" type="ORF">RF11_10191</name>
</gene>
<keyword evidence="2" id="KW-1185">Reference proteome</keyword>
<reference evidence="1 2" key="1">
    <citation type="journal article" date="2014" name="Genome Biol. Evol.">
        <title>The genome of the myxosporean Thelohanellus kitauei shows adaptations to nutrient acquisition within its fish host.</title>
        <authorList>
            <person name="Yang Y."/>
            <person name="Xiong J."/>
            <person name="Zhou Z."/>
            <person name="Huo F."/>
            <person name="Miao W."/>
            <person name="Ran C."/>
            <person name="Liu Y."/>
            <person name="Zhang J."/>
            <person name="Feng J."/>
            <person name="Wang M."/>
            <person name="Wang M."/>
            <person name="Wang L."/>
            <person name="Yao B."/>
        </authorList>
    </citation>
    <scope>NUCLEOTIDE SEQUENCE [LARGE SCALE GENOMIC DNA]</scope>
    <source>
        <strain evidence="1">Wuqing</strain>
    </source>
</reference>
<name>A0A0C2NDS0_THEKT</name>
<proteinExistence type="predicted"/>
<dbReference type="AlphaFoldDB" id="A0A0C2NDS0"/>
<accession>A0A0C2NDS0</accession>
<evidence type="ECO:0000313" key="2">
    <source>
        <dbReference type="Proteomes" id="UP000031668"/>
    </source>
</evidence>
<sequence length="107" mass="12599">MFFERFYHFAYSTHHWHSSTHYKITGFSRLTRNCDKRSVLHPFGIWPSVTTLEFRSFNLPLQYESLATICQITGTRLPMAEYSPGSMPRDYRPVTIKMTLGKLIGEY</sequence>
<comment type="caution">
    <text evidence="1">The sequence shown here is derived from an EMBL/GenBank/DDBJ whole genome shotgun (WGS) entry which is preliminary data.</text>
</comment>